<protein>
    <submittedName>
        <fullName evidence="2">Uncharacterized protein</fullName>
    </submittedName>
</protein>
<evidence type="ECO:0000313" key="2">
    <source>
        <dbReference type="EMBL" id="BCJ36038.1"/>
    </source>
</evidence>
<accession>A0A7R7HYH2</accession>
<sequence>MLVAEVRPSTVCELYDSAKSGSGPKPGEGTLIGYDQENAPVCAETCQDADGANGVAAASPVPPAVPAVAASTVGDPSSVTVADNIERSVSLSVGSTVATVHFGLSGVVNAHAGSRTSRSRDPYPAPAPWANDE</sequence>
<dbReference type="AlphaFoldDB" id="A0A7R7HYH2"/>
<feature type="region of interest" description="Disordered" evidence="1">
    <location>
        <begin position="110"/>
        <end position="133"/>
    </location>
</feature>
<dbReference type="Proteomes" id="UP000611640">
    <property type="component" value="Chromosome"/>
</dbReference>
<dbReference type="EMBL" id="AP023355">
    <property type="protein sequence ID" value="BCJ36038.1"/>
    <property type="molecule type" value="Genomic_DNA"/>
</dbReference>
<name>A0A7R7HYH2_9ACTN</name>
<gene>
    <name evidence="2" type="ORF">Athai_35410</name>
</gene>
<reference evidence="2 3" key="1">
    <citation type="submission" date="2020-08" db="EMBL/GenBank/DDBJ databases">
        <title>Whole genome shotgun sequence of Actinocatenispora thailandica NBRC 105041.</title>
        <authorList>
            <person name="Komaki H."/>
            <person name="Tamura T."/>
        </authorList>
    </citation>
    <scope>NUCLEOTIDE SEQUENCE [LARGE SCALE GENOMIC DNA]</scope>
    <source>
        <strain evidence="2 3">NBRC 105041</strain>
    </source>
</reference>
<evidence type="ECO:0000313" key="3">
    <source>
        <dbReference type="Proteomes" id="UP000611640"/>
    </source>
</evidence>
<dbReference type="KEGG" id="atl:Athai_35410"/>
<proteinExistence type="predicted"/>
<organism evidence="2 3">
    <name type="scientific">Actinocatenispora thailandica</name>
    <dbReference type="NCBI Taxonomy" id="227318"/>
    <lineage>
        <taxon>Bacteria</taxon>
        <taxon>Bacillati</taxon>
        <taxon>Actinomycetota</taxon>
        <taxon>Actinomycetes</taxon>
        <taxon>Micromonosporales</taxon>
        <taxon>Micromonosporaceae</taxon>
        <taxon>Actinocatenispora</taxon>
    </lineage>
</organism>
<keyword evidence="3" id="KW-1185">Reference proteome</keyword>
<evidence type="ECO:0000256" key="1">
    <source>
        <dbReference type="SAM" id="MobiDB-lite"/>
    </source>
</evidence>